<reference evidence="3" key="1">
    <citation type="journal article" date="2021" name="IMA Fungus">
        <title>Genomic characterization of three marine fungi, including Emericellopsis atlantica sp. nov. with signatures of a generalist lifestyle and marine biomass degradation.</title>
        <authorList>
            <person name="Hagestad O.C."/>
            <person name="Hou L."/>
            <person name="Andersen J.H."/>
            <person name="Hansen E.H."/>
            <person name="Altermark B."/>
            <person name="Li C."/>
            <person name="Kuhnert E."/>
            <person name="Cox R.J."/>
            <person name="Crous P.W."/>
            <person name="Spatafora J.W."/>
            <person name="Lail K."/>
            <person name="Amirebrahimi M."/>
            <person name="Lipzen A."/>
            <person name="Pangilinan J."/>
            <person name="Andreopoulos W."/>
            <person name="Hayes R.D."/>
            <person name="Ng V."/>
            <person name="Grigoriev I.V."/>
            <person name="Jackson S.A."/>
            <person name="Sutton T.D.S."/>
            <person name="Dobson A.D.W."/>
            <person name="Rama T."/>
        </authorList>
    </citation>
    <scope>NUCLEOTIDE SEQUENCE</scope>
    <source>
        <strain evidence="3">TRa3180A</strain>
    </source>
</reference>
<keyword evidence="2" id="KW-1133">Transmembrane helix</keyword>
<gene>
    <name evidence="3" type="ORF">BJ878DRAFT_527342</name>
</gene>
<keyword evidence="2" id="KW-0812">Transmembrane</keyword>
<keyword evidence="2" id="KW-0472">Membrane</keyword>
<evidence type="ECO:0000256" key="2">
    <source>
        <dbReference type="SAM" id="Phobius"/>
    </source>
</evidence>
<comment type="caution">
    <text evidence="3">The sequence shown here is derived from an EMBL/GenBank/DDBJ whole genome shotgun (WGS) entry which is preliminary data.</text>
</comment>
<keyword evidence="4" id="KW-1185">Reference proteome</keyword>
<accession>A0A9P8CAS7</accession>
<dbReference type="AlphaFoldDB" id="A0A9P8CAS7"/>
<dbReference type="EMBL" id="MU254525">
    <property type="protein sequence ID" value="KAG9240238.1"/>
    <property type="molecule type" value="Genomic_DNA"/>
</dbReference>
<evidence type="ECO:0000313" key="3">
    <source>
        <dbReference type="EMBL" id="KAG9240238.1"/>
    </source>
</evidence>
<proteinExistence type="predicted"/>
<name>A0A9P8CAS7_9HELO</name>
<feature type="region of interest" description="Disordered" evidence="1">
    <location>
        <begin position="29"/>
        <end position="58"/>
    </location>
</feature>
<feature type="transmembrane region" description="Helical" evidence="2">
    <location>
        <begin position="92"/>
        <end position="116"/>
    </location>
</feature>
<sequence length="119" mass="12855">MSDCAGAPFTSPKFRSLGHLSFLRRNGVNHDGVTPEAVSDGLNGDGKGGYKTESEDDHDGEQYGNVHGIIMATVVLILPIESLSMHVLERWWVHTAFQVLSLLSLIAGFGIGIYVAKTK</sequence>
<feature type="transmembrane region" description="Helical" evidence="2">
    <location>
        <begin position="63"/>
        <end position="80"/>
    </location>
</feature>
<dbReference type="Proteomes" id="UP000887226">
    <property type="component" value="Unassembled WGS sequence"/>
</dbReference>
<dbReference type="OrthoDB" id="19261at2759"/>
<evidence type="ECO:0000256" key="1">
    <source>
        <dbReference type="SAM" id="MobiDB-lite"/>
    </source>
</evidence>
<evidence type="ECO:0000313" key="4">
    <source>
        <dbReference type="Proteomes" id="UP000887226"/>
    </source>
</evidence>
<organism evidence="3 4">
    <name type="scientific">Calycina marina</name>
    <dbReference type="NCBI Taxonomy" id="1763456"/>
    <lineage>
        <taxon>Eukaryota</taxon>
        <taxon>Fungi</taxon>
        <taxon>Dikarya</taxon>
        <taxon>Ascomycota</taxon>
        <taxon>Pezizomycotina</taxon>
        <taxon>Leotiomycetes</taxon>
        <taxon>Helotiales</taxon>
        <taxon>Pezizellaceae</taxon>
        <taxon>Calycina</taxon>
    </lineage>
</organism>
<protein>
    <submittedName>
        <fullName evidence="3">Uncharacterized protein</fullName>
    </submittedName>
</protein>